<dbReference type="PANTHER" id="PTHR43638">
    <property type="entry name" value="OXIDOREDUCTASE, ALDO/KETO REDUCTASE FAMILY PROTEIN"/>
    <property type="match status" value="1"/>
</dbReference>
<dbReference type="PIRSF" id="PIRSF000097">
    <property type="entry name" value="AKR"/>
    <property type="match status" value="1"/>
</dbReference>
<dbReference type="InterPro" id="IPR023210">
    <property type="entry name" value="NADP_OxRdtase_dom"/>
</dbReference>
<evidence type="ECO:0000256" key="3">
    <source>
        <dbReference type="PIRSR" id="PIRSR000097-3"/>
    </source>
</evidence>
<dbReference type="PROSITE" id="PS00062">
    <property type="entry name" value="ALDOKETO_REDUCTASE_2"/>
    <property type="match status" value="1"/>
</dbReference>
<feature type="binding site" evidence="2">
    <location>
        <position position="112"/>
    </location>
    <ligand>
        <name>substrate</name>
    </ligand>
</feature>
<evidence type="ECO:0000313" key="5">
    <source>
        <dbReference type="EMBL" id="TNJ63842.1"/>
    </source>
</evidence>
<dbReference type="AlphaFoldDB" id="A0A5C4T432"/>
<accession>A0A5C4T432</accession>
<comment type="caution">
    <text evidence="5">The sequence shown here is derived from an EMBL/GenBank/DDBJ whole genome shotgun (WGS) entry which is preliminary data.</text>
</comment>
<dbReference type="OrthoDB" id="9773828at2"/>
<dbReference type="Pfam" id="PF00248">
    <property type="entry name" value="Aldo_ket_red"/>
    <property type="match status" value="1"/>
</dbReference>
<evidence type="ECO:0000259" key="4">
    <source>
        <dbReference type="Pfam" id="PF00248"/>
    </source>
</evidence>
<keyword evidence="6" id="KW-1185">Reference proteome</keyword>
<name>A0A5C4T432_9BACL</name>
<feature type="site" description="Lowers pKa of active site Tyr" evidence="3">
    <location>
        <position position="79"/>
    </location>
</feature>
<proteinExistence type="predicted"/>
<evidence type="ECO:0000256" key="2">
    <source>
        <dbReference type="PIRSR" id="PIRSR000097-2"/>
    </source>
</evidence>
<protein>
    <submittedName>
        <fullName evidence="5">Aldo/keto reductase</fullName>
    </submittedName>
</protein>
<dbReference type="InterPro" id="IPR020471">
    <property type="entry name" value="AKR"/>
</dbReference>
<evidence type="ECO:0000313" key="6">
    <source>
        <dbReference type="Proteomes" id="UP000307943"/>
    </source>
</evidence>
<reference evidence="5 6" key="1">
    <citation type="submission" date="2019-05" db="EMBL/GenBank/DDBJ databases">
        <title>We sequenced the genome of Paenibacillus hemerocallicola KCTC 33185 for further insight into its adaptation and study the phylogeny of Paenibacillus.</title>
        <authorList>
            <person name="Narsing Rao M.P."/>
        </authorList>
    </citation>
    <scope>NUCLEOTIDE SEQUENCE [LARGE SCALE GENOMIC DNA]</scope>
    <source>
        <strain evidence="5 6">KCTC 33185</strain>
    </source>
</reference>
<gene>
    <name evidence="5" type="ORF">FE784_23500</name>
</gene>
<feature type="domain" description="NADP-dependent oxidoreductase" evidence="4">
    <location>
        <begin position="16"/>
        <end position="276"/>
    </location>
</feature>
<sequence length="282" mass="31596">MQYRRLGHTDVQIPVIGQGTWRFGEDRSKAKAEIEALRFGLERGMSLIDTAEEYAKGGSERVVGEAIADVRKEVFLVTKVSAKNCSYSGVLQAAESSLDRLNATYIDLYLQHWPNEQIPVAETMAAMTELIDKGLVKYVGVSNFTPKLLAEAQRALGRHPLVCNQIAYHLADRHIEDAELPFCRENGITVMGYSPFGYAPRHFGKPGFPQAGTPERAVLDEIGKKYGKNAYQVALNWIVRQEGIVTIPKSANLDHIRDNLNALGWELEEEDLVRIEHTFPKK</sequence>
<organism evidence="5 6">
    <name type="scientific">Paenibacillus hemerocallicola</name>
    <dbReference type="NCBI Taxonomy" id="1172614"/>
    <lineage>
        <taxon>Bacteria</taxon>
        <taxon>Bacillati</taxon>
        <taxon>Bacillota</taxon>
        <taxon>Bacilli</taxon>
        <taxon>Bacillales</taxon>
        <taxon>Paenibacillaceae</taxon>
        <taxon>Paenibacillus</taxon>
    </lineage>
</organism>
<dbReference type="CDD" id="cd19072">
    <property type="entry name" value="AKR_AKR3F1-like"/>
    <property type="match status" value="1"/>
</dbReference>
<dbReference type="RefSeq" id="WP_139604699.1">
    <property type="nucleotide sequence ID" value="NZ_VDCQ01000037.1"/>
</dbReference>
<feature type="active site" description="Proton donor" evidence="1">
    <location>
        <position position="54"/>
    </location>
</feature>
<dbReference type="SUPFAM" id="SSF51430">
    <property type="entry name" value="NAD(P)-linked oxidoreductase"/>
    <property type="match status" value="1"/>
</dbReference>
<evidence type="ECO:0000256" key="1">
    <source>
        <dbReference type="PIRSR" id="PIRSR000097-1"/>
    </source>
</evidence>
<dbReference type="PANTHER" id="PTHR43638:SF3">
    <property type="entry name" value="ALDEHYDE REDUCTASE"/>
    <property type="match status" value="1"/>
</dbReference>
<dbReference type="PRINTS" id="PR00069">
    <property type="entry name" value="ALDKETRDTASE"/>
</dbReference>
<dbReference type="InterPro" id="IPR036812">
    <property type="entry name" value="NAD(P)_OxRdtase_dom_sf"/>
</dbReference>
<dbReference type="InterPro" id="IPR018170">
    <property type="entry name" value="Aldo/ket_reductase_CS"/>
</dbReference>
<dbReference type="Proteomes" id="UP000307943">
    <property type="component" value="Unassembled WGS sequence"/>
</dbReference>
<dbReference type="Gene3D" id="3.20.20.100">
    <property type="entry name" value="NADP-dependent oxidoreductase domain"/>
    <property type="match status" value="1"/>
</dbReference>
<dbReference type="EMBL" id="VDCQ01000037">
    <property type="protein sequence ID" value="TNJ63842.1"/>
    <property type="molecule type" value="Genomic_DNA"/>
</dbReference>
<dbReference type="GO" id="GO:0016491">
    <property type="term" value="F:oxidoreductase activity"/>
    <property type="evidence" value="ECO:0007669"/>
    <property type="project" value="InterPro"/>
</dbReference>